<dbReference type="RefSeq" id="WP_377046632.1">
    <property type="nucleotide sequence ID" value="NZ_JBHLUN010000018.1"/>
</dbReference>
<evidence type="ECO:0000256" key="1">
    <source>
        <dbReference type="ARBA" id="ARBA00023235"/>
    </source>
</evidence>
<dbReference type="EMBL" id="JBHLUN010000018">
    <property type="protein sequence ID" value="MFC0410873.1"/>
    <property type="molecule type" value="Genomic_DNA"/>
</dbReference>
<sequence>MTAALLRRPTAPDAQGRVLHVTPENAGWRYVGFDLHRLAAGQIIAGGEAGREVCLVPVTGTVTVVAGGQRFGGVGRRTTPFEGKPSAVFVPAGTKWQVEAGDAAELAVCSAPGAPGLPPRLIDGRTLATEERGTGSNRRLVHNILPEGEPAESLLVVEVITPAGNWSSYPPHKHDRDDFPAETLLEETYYHRLNPPQGFALQRVYTDDRDLDETMAVTDGDCVLVPRGYHPVGAPHGYALYYLNVMAGPRRAWRFHNDPAHEWMLKPPG</sequence>
<comment type="caution">
    <text evidence="2">The sequence shown here is derived from an EMBL/GenBank/DDBJ whole genome shotgun (WGS) entry which is preliminary data.</text>
</comment>
<name>A0ABV6JYQ7_9PROT</name>
<evidence type="ECO:0000313" key="3">
    <source>
        <dbReference type="Proteomes" id="UP001589865"/>
    </source>
</evidence>
<keyword evidence="1 2" id="KW-0413">Isomerase</keyword>
<dbReference type="EC" id="5.3.1.30" evidence="2"/>
<dbReference type="GO" id="GO:0102482">
    <property type="term" value="F:5-deoxy-D-glucuronate isomerase activity"/>
    <property type="evidence" value="ECO:0007669"/>
    <property type="project" value="UniProtKB-EC"/>
</dbReference>
<protein>
    <submittedName>
        <fullName evidence="2">5-deoxy-glucuronate isomerase</fullName>
        <ecNumber evidence="2">5.3.1.30</ecNumber>
    </submittedName>
</protein>
<accession>A0ABV6JYQ7</accession>
<dbReference type="Gene3D" id="2.60.120.10">
    <property type="entry name" value="Jelly Rolls"/>
    <property type="match status" value="2"/>
</dbReference>
<dbReference type="PIRSF" id="PIRSF036628">
    <property type="entry name" value="IolB"/>
    <property type="match status" value="1"/>
</dbReference>
<keyword evidence="3" id="KW-1185">Reference proteome</keyword>
<dbReference type="NCBIfam" id="TIGR04378">
    <property type="entry name" value="myo_inos_iolB"/>
    <property type="match status" value="1"/>
</dbReference>
<dbReference type="SUPFAM" id="SSF51182">
    <property type="entry name" value="RmlC-like cupins"/>
    <property type="match status" value="1"/>
</dbReference>
<dbReference type="Proteomes" id="UP001589865">
    <property type="component" value="Unassembled WGS sequence"/>
</dbReference>
<reference evidence="2 3" key="1">
    <citation type="submission" date="2024-09" db="EMBL/GenBank/DDBJ databases">
        <authorList>
            <person name="Sun Q."/>
            <person name="Mori K."/>
        </authorList>
    </citation>
    <scope>NUCLEOTIDE SEQUENCE [LARGE SCALE GENOMIC DNA]</scope>
    <source>
        <strain evidence="2 3">TBRC 5777</strain>
    </source>
</reference>
<dbReference type="Pfam" id="PF04962">
    <property type="entry name" value="KduI"/>
    <property type="match status" value="1"/>
</dbReference>
<organism evidence="2 3">
    <name type="scientific">Roseomonas elaeocarpi</name>
    <dbReference type="NCBI Taxonomy" id="907779"/>
    <lineage>
        <taxon>Bacteria</taxon>
        <taxon>Pseudomonadati</taxon>
        <taxon>Pseudomonadota</taxon>
        <taxon>Alphaproteobacteria</taxon>
        <taxon>Acetobacterales</taxon>
        <taxon>Roseomonadaceae</taxon>
        <taxon>Roseomonas</taxon>
    </lineage>
</organism>
<dbReference type="PANTHER" id="PTHR39193:SF1">
    <property type="entry name" value="5-DEOXY-GLUCURONATE ISOMERASE"/>
    <property type="match status" value="1"/>
</dbReference>
<gene>
    <name evidence="2" type="primary">iolB</name>
    <name evidence="2" type="ORF">ACFFGY_21700</name>
</gene>
<dbReference type="PANTHER" id="PTHR39193">
    <property type="entry name" value="5-DEOXY-GLUCURONATE ISOMERASE"/>
    <property type="match status" value="1"/>
</dbReference>
<dbReference type="InterPro" id="IPR011051">
    <property type="entry name" value="RmlC_Cupin_sf"/>
</dbReference>
<dbReference type="InterPro" id="IPR021120">
    <property type="entry name" value="KduI/IolB_isomerase"/>
</dbReference>
<dbReference type="InterPro" id="IPR014710">
    <property type="entry name" value="RmlC-like_jellyroll"/>
</dbReference>
<dbReference type="InterPro" id="IPR024203">
    <property type="entry name" value="Deoxy-glucuronate_isom_IolB"/>
</dbReference>
<proteinExistence type="predicted"/>
<evidence type="ECO:0000313" key="2">
    <source>
        <dbReference type="EMBL" id="MFC0410873.1"/>
    </source>
</evidence>